<organism evidence="2 3">
    <name type="scientific">Streptomyces flavalbus</name>
    <dbReference type="NCBI Taxonomy" id="2665155"/>
    <lineage>
        <taxon>Bacteria</taxon>
        <taxon>Bacillati</taxon>
        <taxon>Actinomycetota</taxon>
        <taxon>Actinomycetes</taxon>
        <taxon>Kitasatosporales</taxon>
        <taxon>Streptomycetaceae</taxon>
        <taxon>Streptomyces</taxon>
    </lineage>
</organism>
<proteinExistence type="predicted"/>
<comment type="caution">
    <text evidence="2">The sequence shown here is derived from an EMBL/GenBank/DDBJ whole genome shotgun (WGS) entry which is preliminary data.</text>
</comment>
<dbReference type="EMBL" id="JBHTEB010000001">
    <property type="protein sequence ID" value="MFD0314865.1"/>
    <property type="molecule type" value="Genomic_DNA"/>
</dbReference>
<name>A0ABW2W5X0_9ACTN</name>
<gene>
    <name evidence="2" type="ORF">ACFQZ6_11625</name>
</gene>
<keyword evidence="1" id="KW-0472">Membrane</keyword>
<keyword evidence="3" id="KW-1185">Reference proteome</keyword>
<dbReference type="Proteomes" id="UP001597023">
    <property type="component" value="Unassembled WGS sequence"/>
</dbReference>
<keyword evidence="1" id="KW-1133">Transmembrane helix</keyword>
<reference evidence="3" key="1">
    <citation type="journal article" date="2019" name="Int. J. Syst. Evol. Microbiol.">
        <title>The Global Catalogue of Microorganisms (GCM) 10K type strain sequencing project: providing services to taxonomists for standard genome sequencing and annotation.</title>
        <authorList>
            <consortium name="The Broad Institute Genomics Platform"/>
            <consortium name="The Broad Institute Genome Sequencing Center for Infectious Disease"/>
            <person name="Wu L."/>
            <person name="Ma J."/>
        </authorList>
    </citation>
    <scope>NUCLEOTIDE SEQUENCE [LARGE SCALE GENOMIC DNA]</scope>
    <source>
        <strain evidence="3">CGMCC 4.7400</strain>
    </source>
</reference>
<evidence type="ECO:0000313" key="2">
    <source>
        <dbReference type="EMBL" id="MFD0314865.1"/>
    </source>
</evidence>
<feature type="transmembrane region" description="Helical" evidence="1">
    <location>
        <begin position="39"/>
        <end position="58"/>
    </location>
</feature>
<protein>
    <submittedName>
        <fullName evidence="2">Uncharacterized protein</fullName>
    </submittedName>
</protein>
<evidence type="ECO:0000256" key="1">
    <source>
        <dbReference type="SAM" id="Phobius"/>
    </source>
</evidence>
<feature type="transmembrane region" description="Helical" evidence="1">
    <location>
        <begin position="78"/>
        <end position="97"/>
    </location>
</feature>
<feature type="transmembrane region" description="Helical" evidence="1">
    <location>
        <begin position="9"/>
        <end position="27"/>
    </location>
</feature>
<accession>A0ABW2W5X0</accession>
<keyword evidence="1" id="KW-0812">Transmembrane</keyword>
<evidence type="ECO:0000313" key="3">
    <source>
        <dbReference type="Proteomes" id="UP001597023"/>
    </source>
</evidence>
<feature type="transmembrane region" description="Helical" evidence="1">
    <location>
        <begin position="103"/>
        <end position="127"/>
    </location>
</feature>
<sequence>MLRRITPRALLVPGSVIALLIVVVGLGPDLLEARDSVPVWYLVLTGVFLCRPFFYPVVFKEQYLVAAEKCEKVKPSPLLSRCAFLLAAVGGAALLMPQPSVPAFWVAVGVAAVHCVASPVVWPFAVWRSGITSKAR</sequence>
<dbReference type="RefSeq" id="WP_381607358.1">
    <property type="nucleotide sequence ID" value="NZ_JBHTEB010000001.1"/>
</dbReference>